<evidence type="ECO:0000313" key="2">
    <source>
        <dbReference type="Proteomes" id="UP001500843"/>
    </source>
</evidence>
<protein>
    <recommendedName>
        <fullName evidence="3">Copper chaperone CopZ</fullName>
    </recommendedName>
</protein>
<dbReference type="CDD" id="cd00371">
    <property type="entry name" value="HMA"/>
    <property type="match status" value="1"/>
</dbReference>
<sequence length="73" mass="7870">MDPVSTVEIDVSTGGCEHCQRALYAELSAVPGVWRVRLDAPSGRVTFCAIAPVDRVQVAEAVADAGYELRAWH</sequence>
<dbReference type="InterPro" id="IPR006121">
    <property type="entry name" value="HMA_dom"/>
</dbReference>
<gene>
    <name evidence="1" type="ORF">GCM10023198_58360</name>
</gene>
<proteinExistence type="predicted"/>
<evidence type="ECO:0008006" key="3">
    <source>
        <dbReference type="Google" id="ProtNLM"/>
    </source>
</evidence>
<dbReference type="SUPFAM" id="SSF55008">
    <property type="entry name" value="HMA, heavy metal-associated domain"/>
    <property type="match status" value="1"/>
</dbReference>
<dbReference type="InterPro" id="IPR036163">
    <property type="entry name" value="HMA_dom_sf"/>
</dbReference>
<dbReference type="Proteomes" id="UP001500843">
    <property type="component" value="Unassembled WGS sequence"/>
</dbReference>
<organism evidence="1 2">
    <name type="scientific">Promicromonospora umidemergens</name>
    <dbReference type="NCBI Taxonomy" id="629679"/>
    <lineage>
        <taxon>Bacteria</taxon>
        <taxon>Bacillati</taxon>
        <taxon>Actinomycetota</taxon>
        <taxon>Actinomycetes</taxon>
        <taxon>Micrococcales</taxon>
        <taxon>Promicromonosporaceae</taxon>
        <taxon>Promicromonospora</taxon>
    </lineage>
</organism>
<comment type="caution">
    <text evidence="1">The sequence shown here is derived from an EMBL/GenBank/DDBJ whole genome shotgun (WGS) entry which is preliminary data.</text>
</comment>
<dbReference type="EMBL" id="BAABHM010000038">
    <property type="protein sequence ID" value="GAA4725608.1"/>
    <property type="molecule type" value="Genomic_DNA"/>
</dbReference>
<keyword evidence="2" id="KW-1185">Reference proteome</keyword>
<dbReference type="Gene3D" id="3.30.70.100">
    <property type="match status" value="1"/>
</dbReference>
<name>A0ABP8YC84_9MICO</name>
<reference evidence="2" key="1">
    <citation type="journal article" date="2019" name="Int. J. Syst. Evol. Microbiol.">
        <title>The Global Catalogue of Microorganisms (GCM) 10K type strain sequencing project: providing services to taxonomists for standard genome sequencing and annotation.</title>
        <authorList>
            <consortium name="The Broad Institute Genomics Platform"/>
            <consortium name="The Broad Institute Genome Sequencing Center for Infectious Disease"/>
            <person name="Wu L."/>
            <person name="Ma J."/>
        </authorList>
    </citation>
    <scope>NUCLEOTIDE SEQUENCE [LARGE SCALE GENOMIC DNA]</scope>
    <source>
        <strain evidence="2">JCM 17975</strain>
    </source>
</reference>
<accession>A0ABP8YC84</accession>
<evidence type="ECO:0000313" key="1">
    <source>
        <dbReference type="EMBL" id="GAA4725608.1"/>
    </source>
</evidence>